<dbReference type="InterPro" id="IPR042197">
    <property type="entry name" value="Apaf_helical"/>
</dbReference>
<feature type="domain" description="Disease resistance protein winged helix" evidence="7">
    <location>
        <begin position="431"/>
        <end position="468"/>
    </location>
</feature>
<sequence>MSVIGEAAISYLLEKIFDKLTSSFKQEQVDADFQKWKRILLKIHAVLDDAEEKQKTSRVVKIWLDELQDLAYDVEDILGDFSSEVLRCELNPEPNKNKIRNIIDACVGSNKSFAMSMRSKIEDIDTRLQIIVTIFFFLELRENTRGRTRTTRSRVPTTSLVNEGHTYGRDEDKKAIVDLLLSGESNNTRLDLCFFVIPILDMGGVGKTTLAQLVYNDDNVSRSFDLKVWVCISEDFDIVRVTKEILQDITYETCKDNDLNFLQRKLKEQLLGKKFLLILDDVWNENNDNWSSLCKPFEFGAQGSKIIVTAWNDGVSSTMGTTPAYELKGLSEDACLHVFTQHALGVTDFTTHPEFEEIGRQILDRCKGSPLAAKVLGSLLRTERNLEEWEHVLSSKIWDILEEKSSIFRILKLSYQSLPSHLKRCFVYCSLFPKDYEFDEKELVLLWIAEGLVQETKRNEPMEDLGAEWAAGYLCYRLEEKLGCIKQSEISSKTLILKEPYEGVNICKQVFEWGLHRLMSLTFLYIDGGFLDWKSFPSEEDGKMTTLPSSLTKLEIWNFPNIVFLSSKGFENLSALVELASLPKKGLPPLLLQLRIYECPLLKPHCKKGKGREWLKIVNIPFVEIDLAGEAL</sequence>
<dbReference type="Pfam" id="PF23559">
    <property type="entry name" value="WHD_DRP"/>
    <property type="match status" value="1"/>
</dbReference>
<keyword evidence="4" id="KW-0067">ATP-binding</keyword>
<dbReference type="SUPFAM" id="SSF52540">
    <property type="entry name" value="P-loop containing nucleoside triphosphate hydrolases"/>
    <property type="match status" value="1"/>
</dbReference>
<proteinExistence type="predicted"/>
<keyword evidence="2" id="KW-0547">Nucleotide-binding</keyword>
<dbReference type="GO" id="GO:0006952">
    <property type="term" value="P:defense response"/>
    <property type="evidence" value="ECO:0007669"/>
    <property type="project" value="UniProtKB-KW"/>
</dbReference>
<feature type="domain" description="Disease resistance N-terminal" evidence="6">
    <location>
        <begin position="8"/>
        <end position="93"/>
    </location>
</feature>
<dbReference type="InterPro" id="IPR002182">
    <property type="entry name" value="NB-ARC"/>
</dbReference>
<dbReference type="InterPro" id="IPR027417">
    <property type="entry name" value="P-loop_NTPase"/>
</dbReference>
<keyword evidence="1" id="KW-0677">Repeat</keyword>
<name>A0A2N9FQD1_FAGSY</name>
<gene>
    <name evidence="8" type="ORF">FSB_LOCUS17013</name>
</gene>
<dbReference type="GO" id="GO:0043531">
    <property type="term" value="F:ADP binding"/>
    <property type="evidence" value="ECO:0007669"/>
    <property type="project" value="InterPro"/>
</dbReference>
<dbReference type="EMBL" id="OIVN01001046">
    <property type="protein sequence ID" value="SPC89131.1"/>
    <property type="molecule type" value="Genomic_DNA"/>
</dbReference>
<evidence type="ECO:0000313" key="8">
    <source>
        <dbReference type="EMBL" id="SPC89131.1"/>
    </source>
</evidence>
<dbReference type="Gene3D" id="3.40.50.300">
    <property type="entry name" value="P-loop containing nucleotide triphosphate hydrolases"/>
    <property type="match status" value="1"/>
</dbReference>
<dbReference type="Gene3D" id="1.10.8.430">
    <property type="entry name" value="Helical domain of apoptotic protease-activating factors"/>
    <property type="match status" value="1"/>
</dbReference>
<keyword evidence="3" id="KW-0611">Plant defense</keyword>
<evidence type="ECO:0008006" key="9">
    <source>
        <dbReference type="Google" id="ProtNLM"/>
    </source>
</evidence>
<dbReference type="AlphaFoldDB" id="A0A2N9FQD1"/>
<evidence type="ECO:0000256" key="1">
    <source>
        <dbReference type="ARBA" id="ARBA00022737"/>
    </source>
</evidence>
<evidence type="ECO:0000256" key="3">
    <source>
        <dbReference type="ARBA" id="ARBA00022821"/>
    </source>
</evidence>
<organism evidence="8">
    <name type="scientific">Fagus sylvatica</name>
    <name type="common">Beechnut</name>
    <dbReference type="NCBI Taxonomy" id="28930"/>
    <lineage>
        <taxon>Eukaryota</taxon>
        <taxon>Viridiplantae</taxon>
        <taxon>Streptophyta</taxon>
        <taxon>Embryophyta</taxon>
        <taxon>Tracheophyta</taxon>
        <taxon>Spermatophyta</taxon>
        <taxon>Magnoliopsida</taxon>
        <taxon>eudicotyledons</taxon>
        <taxon>Gunneridae</taxon>
        <taxon>Pentapetalae</taxon>
        <taxon>rosids</taxon>
        <taxon>fabids</taxon>
        <taxon>Fagales</taxon>
        <taxon>Fagaceae</taxon>
        <taxon>Fagus</taxon>
    </lineage>
</organism>
<dbReference type="Pfam" id="PF00931">
    <property type="entry name" value="NB-ARC"/>
    <property type="match status" value="1"/>
</dbReference>
<evidence type="ECO:0000256" key="2">
    <source>
        <dbReference type="ARBA" id="ARBA00022741"/>
    </source>
</evidence>
<evidence type="ECO:0000259" key="5">
    <source>
        <dbReference type="Pfam" id="PF00931"/>
    </source>
</evidence>
<accession>A0A2N9FQD1</accession>
<evidence type="ECO:0000259" key="6">
    <source>
        <dbReference type="Pfam" id="PF18052"/>
    </source>
</evidence>
<evidence type="ECO:0000259" key="7">
    <source>
        <dbReference type="Pfam" id="PF23559"/>
    </source>
</evidence>
<dbReference type="PANTHER" id="PTHR36766:SF51">
    <property type="entry name" value="DISEASE RESISTANCE RPP13-LIKE PROTEIN 1"/>
    <property type="match status" value="1"/>
</dbReference>
<evidence type="ECO:0000256" key="4">
    <source>
        <dbReference type="ARBA" id="ARBA00022840"/>
    </source>
</evidence>
<reference evidence="8" key="1">
    <citation type="submission" date="2018-02" db="EMBL/GenBank/DDBJ databases">
        <authorList>
            <person name="Cohen D.B."/>
            <person name="Kent A.D."/>
        </authorList>
    </citation>
    <scope>NUCLEOTIDE SEQUENCE</scope>
</reference>
<dbReference type="Pfam" id="PF18052">
    <property type="entry name" value="Rx_N"/>
    <property type="match status" value="1"/>
</dbReference>
<dbReference type="InterPro" id="IPR058922">
    <property type="entry name" value="WHD_DRP"/>
</dbReference>
<dbReference type="Gene3D" id="1.20.5.4130">
    <property type="match status" value="1"/>
</dbReference>
<feature type="domain" description="NB-ARC" evidence="5">
    <location>
        <begin position="189"/>
        <end position="343"/>
    </location>
</feature>
<dbReference type="InterPro" id="IPR036388">
    <property type="entry name" value="WH-like_DNA-bd_sf"/>
</dbReference>
<dbReference type="PRINTS" id="PR00364">
    <property type="entry name" value="DISEASERSIST"/>
</dbReference>
<protein>
    <recommendedName>
        <fullName evidence="9">NB-ARC domain-containing protein</fullName>
    </recommendedName>
</protein>
<dbReference type="InterPro" id="IPR041118">
    <property type="entry name" value="Rx_N"/>
</dbReference>
<dbReference type="InterPro" id="IPR038005">
    <property type="entry name" value="RX-like_CC"/>
</dbReference>
<dbReference type="Gene3D" id="1.10.10.10">
    <property type="entry name" value="Winged helix-like DNA-binding domain superfamily/Winged helix DNA-binding domain"/>
    <property type="match status" value="1"/>
</dbReference>
<dbReference type="GO" id="GO:0005524">
    <property type="term" value="F:ATP binding"/>
    <property type="evidence" value="ECO:0007669"/>
    <property type="project" value="UniProtKB-KW"/>
</dbReference>
<dbReference type="PANTHER" id="PTHR36766">
    <property type="entry name" value="PLANT BROAD-SPECTRUM MILDEW RESISTANCE PROTEIN RPW8"/>
    <property type="match status" value="1"/>
</dbReference>
<dbReference type="CDD" id="cd14798">
    <property type="entry name" value="RX-CC_like"/>
    <property type="match status" value="1"/>
</dbReference>